<feature type="transmembrane region" description="Helical" evidence="15">
    <location>
        <begin position="37"/>
        <end position="60"/>
    </location>
</feature>
<keyword evidence="11 15" id="KW-1133">Transmembrane helix</keyword>
<dbReference type="InterPro" id="IPR035892">
    <property type="entry name" value="C2_domain_sf"/>
</dbReference>
<evidence type="ECO:0000256" key="11">
    <source>
        <dbReference type="ARBA" id="ARBA00022989"/>
    </source>
</evidence>
<sequence length="646" mass="73777">MKRRPSIPKYMQKSIVEDTVLMNVVQRYFKLAGVASVVWLVGYFDYSVSWLWLFLVVYVWKEKHYRARKYRKLVARDIARDEKEVILARVDDLPSWVNFPDVERAEWVNKILRQMWPYIGEMVEKILRESVEKSIVQSLPTSLQSFKFSRIDLGNTPPRIGGVKVYTQVKRDEIYMDLELNYSGDSNIEVTIKGMAAGIKNLRLHGTLRVVFRPLINRIPLIGGMLVFFLNNPDLDFDFTSLANALEFPGLSDILYASIQEQISNFMVLPNRFPIKMVEGLDLNKLRYPQPQGVVRIKVVEAKDLIQADIGLTGMGKSDPYCKIRVGAKQVKTKVVHNSLCPVWDETFELIVDSADGQLLYIDVFDEDPGLMHDDLGSISLDLSQLKESGFEDEWFPLEDVKSGMIHVQLTWLWLANQANELDRVIEDLIDEDIVHVAILLLYLDSAKNLPVAVVSPKKCSLAYCRGKKSMSEPSARVVMTVGQQVEESMVRYTTSEPRWEQNFRFMLHNPNYQNLDVEVVDAKTKKLIGHTVIKLKQLLVAEDMVMDQKFRMKTSNPDSFLQMRLCLRILTPNFNPDYIDGLEELIKETAALGTAVDSLTRIDALDLRSHHPCLPPPDPEGYGTPVDGLCINRTISATQQTDSPK</sequence>
<dbReference type="PROSITE" id="PS50004">
    <property type="entry name" value="C2"/>
    <property type="match status" value="2"/>
</dbReference>
<gene>
    <name evidence="18" type="ORF">CUNI_LOCUS11830</name>
</gene>
<protein>
    <submittedName>
        <fullName evidence="18">Uncharacterized protein</fullName>
    </submittedName>
</protein>
<dbReference type="InterPro" id="IPR037733">
    <property type="entry name" value="Ext_Synaptotagmin_C2A"/>
</dbReference>
<dbReference type="InterPro" id="IPR039010">
    <property type="entry name" value="Synaptotagmin_SMP"/>
</dbReference>
<evidence type="ECO:0000256" key="3">
    <source>
        <dbReference type="ARBA" id="ARBA00005867"/>
    </source>
</evidence>
<feature type="domain" description="C2" evidence="16">
    <location>
        <begin position="278"/>
        <end position="396"/>
    </location>
</feature>
<dbReference type="CDD" id="cd21670">
    <property type="entry name" value="SMP_ESyt"/>
    <property type="match status" value="1"/>
</dbReference>
<dbReference type="GO" id="GO:0005509">
    <property type="term" value="F:calcium ion binding"/>
    <property type="evidence" value="ECO:0007669"/>
    <property type="project" value="TreeGrafter"/>
</dbReference>
<evidence type="ECO:0000313" key="19">
    <source>
        <dbReference type="Proteomes" id="UP000678393"/>
    </source>
</evidence>
<dbReference type="Gene3D" id="2.60.40.150">
    <property type="entry name" value="C2 domain"/>
    <property type="match status" value="2"/>
</dbReference>
<evidence type="ECO:0000256" key="14">
    <source>
        <dbReference type="ARBA" id="ARBA00023136"/>
    </source>
</evidence>
<evidence type="ECO:0000256" key="15">
    <source>
        <dbReference type="SAM" id="Phobius"/>
    </source>
</evidence>
<comment type="caution">
    <text evidence="18">The sequence shown here is derived from an EMBL/GenBank/DDBJ whole genome shotgun (WGS) entry which is preliminary data.</text>
</comment>
<evidence type="ECO:0000256" key="6">
    <source>
        <dbReference type="ARBA" id="ARBA00022692"/>
    </source>
</evidence>
<dbReference type="SMART" id="SM00239">
    <property type="entry name" value="C2"/>
    <property type="match status" value="2"/>
</dbReference>
<evidence type="ECO:0000256" key="4">
    <source>
        <dbReference type="ARBA" id="ARBA00022448"/>
    </source>
</evidence>
<dbReference type="InterPro" id="IPR051634">
    <property type="entry name" value="Extended_Synaptotagmin"/>
</dbReference>
<keyword evidence="19" id="KW-1185">Reference proteome</keyword>
<dbReference type="Pfam" id="PF00168">
    <property type="entry name" value="C2"/>
    <property type="match status" value="2"/>
</dbReference>
<evidence type="ECO:0000256" key="10">
    <source>
        <dbReference type="ARBA" id="ARBA00022837"/>
    </source>
</evidence>
<name>A0A8S3ZGL4_9EUPU</name>
<dbReference type="InterPro" id="IPR031468">
    <property type="entry name" value="SMP_LBD"/>
</dbReference>
<proteinExistence type="inferred from homology"/>
<evidence type="ECO:0000259" key="16">
    <source>
        <dbReference type="PROSITE" id="PS50004"/>
    </source>
</evidence>
<dbReference type="FunFam" id="2.60.40.150:FF:000025">
    <property type="entry name" value="Extended synaptotagmin 2"/>
    <property type="match status" value="1"/>
</dbReference>
<dbReference type="InterPro" id="IPR000008">
    <property type="entry name" value="C2_dom"/>
</dbReference>
<feature type="non-terminal residue" evidence="18">
    <location>
        <position position="646"/>
    </location>
</feature>
<feature type="domain" description="C2" evidence="16">
    <location>
        <begin position="418"/>
        <end position="555"/>
    </location>
</feature>
<dbReference type="SUPFAM" id="SSF49562">
    <property type="entry name" value="C2 domain (Calcium/lipid-binding domain, CaLB)"/>
    <property type="match status" value="2"/>
</dbReference>
<dbReference type="PROSITE" id="PS51847">
    <property type="entry name" value="SMP"/>
    <property type="match status" value="1"/>
</dbReference>
<dbReference type="PANTHER" id="PTHR45761">
    <property type="entry name" value="EXTENDED SYNAPTOTAGMIN-LIKE PROTEIN 2, ISOFORM C"/>
    <property type="match status" value="1"/>
</dbReference>
<keyword evidence="10" id="KW-0106">Calcium</keyword>
<evidence type="ECO:0000256" key="5">
    <source>
        <dbReference type="ARBA" id="ARBA00022475"/>
    </source>
</evidence>
<dbReference type="GO" id="GO:0035091">
    <property type="term" value="F:phosphatidylinositol binding"/>
    <property type="evidence" value="ECO:0007669"/>
    <property type="project" value="TreeGrafter"/>
</dbReference>
<evidence type="ECO:0000256" key="7">
    <source>
        <dbReference type="ARBA" id="ARBA00022723"/>
    </source>
</evidence>
<dbReference type="CDD" id="cd04050">
    <property type="entry name" value="C2B_Synaptotagmin-like"/>
    <property type="match status" value="1"/>
</dbReference>
<organism evidence="18 19">
    <name type="scientific">Candidula unifasciata</name>
    <dbReference type="NCBI Taxonomy" id="100452"/>
    <lineage>
        <taxon>Eukaryota</taxon>
        <taxon>Metazoa</taxon>
        <taxon>Spiralia</taxon>
        <taxon>Lophotrochozoa</taxon>
        <taxon>Mollusca</taxon>
        <taxon>Gastropoda</taxon>
        <taxon>Heterobranchia</taxon>
        <taxon>Euthyneura</taxon>
        <taxon>Panpulmonata</taxon>
        <taxon>Eupulmonata</taxon>
        <taxon>Stylommatophora</taxon>
        <taxon>Helicina</taxon>
        <taxon>Helicoidea</taxon>
        <taxon>Geomitridae</taxon>
        <taxon>Candidula</taxon>
    </lineage>
</organism>
<dbReference type="GO" id="GO:0005544">
    <property type="term" value="F:calcium-dependent phospholipid binding"/>
    <property type="evidence" value="ECO:0007669"/>
    <property type="project" value="TreeGrafter"/>
</dbReference>
<evidence type="ECO:0000256" key="1">
    <source>
        <dbReference type="ARBA" id="ARBA00004202"/>
    </source>
</evidence>
<evidence type="ECO:0000256" key="12">
    <source>
        <dbReference type="ARBA" id="ARBA00023055"/>
    </source>
</evidence>
<evidence type="ECO:0000256" key="9">
    <source>
        <dbReference type="ARBA" id="ARBA00022824"/>
    </source>
</evidence>
<feature type="domain" description="SMP-LTD" evidence="17">
    <location>
        <begin position="101"/>
        <end position="278"/>
    </location>
</feature>
<keyword evidence="7" id="KW-0479">Metal-binding</keyword>
<dbReference type="GO" id="GO:0005886">
    <property type="term" value="C:plasma membrane"/>
    <property type="evidence" value="ECO:0007669"/>
    <property type="project" value="UniProtKB-SubCell"/>
</dbReference>
<keyword evidence="14 15" id="KW-0472">Membrane</keyword>
<dbReference type="AlphaFoldDB" id="A0A8S3ZGL4"/>
<evidence type="ECO:0000313" key="18">
    <source>
        <dbReference type="EMBL" id="CAG5126272.1"/>
    </source>
</evidence>
<dbReference type="Pfam" id="PF17047">
    <property type="entry name" value="SMP_LBD"/>
    <property type="match status" value="1"/>
</dbReference>
<keyword evidence="9" id="KW-0256">Endoplasmic reticulum</keyword>
<dbReference type="GO" id="GO:0006869">
    <property type="term" value="P:lipid transport"/>
    <property type="evidence" value="ECO:0007669"/>
    <property type="project" value="UniProtKB-KW"/>
</dbReference>
<evidence type="ECO:0000259" key="17">
    <source>
        <dbReference type="PROSITE" id="PS51847"/>
    </source>
</evidence>
<dbReference type="PANTHER" id="PTHR45761:SF1">
    <property type="entry name" value="EXTENDED SYNAPTOTAGMIN-LIKE PROTEIN 2, ISOFORM C"/>
    <property type="match status" value="1"/>
</dbReference>
<reference evidence="18" key="1">
    <citation type="submission" date="2021-04" db="EMBL/GenBank/DDBJ databases">
        <authorList>
            <consortium name="Molecular Ecology Group"/>
        </authorList>
    </citation>
    <scope>NUCLEOTIDE SEQUENCE</scope>
</reference>
<dbReference type="GO" id="GO:0008429">
    <property type="term" value="F:phosphatidylethanolamine binding"/>
    <property type="evidence" value="ECO:0007669"/>
    <property type="project" value="TreeGrafter"/>
</dbReference>
<keyword evidence="8" id="KW-0677">Repeat</keyword>
<dbReference type="GO" id="GO:0005789">
    <property type="term" value="C:endoplasmic reticulum membrane"/>
    <property type="evidence" value="ECO:0007669"/>
    <property type="project" value="UniProtKB-SubCell"/>
</dbReference>
<keyword evidence="4" id="KW-0813">Transport</keyword>
<keyword evidence="6 15" id="KW-0812">Transmembrane</keyword>
<dbReference type="CDD" id="cd08391">
    <property type="entry name" value="C2A_C2C_Synaptotagmin_like"/>
    <property type="match status" value="1"/>
</dbReference>
<dbReference type="GO" id="GO:0031210">
    <property type="term" value="F:phosphatidylcholine binding"/>
    <property type="evidence" value="ECO:0007669"/>
    <property type="project" value="TreeGrafter"/>
</dbReference>
<keyword evidence="5" id="KW-1003">Cell membrane</keyword>
<dbReference type="Proteomes" id="UP000678393">
    <property type="component" value="Unassembled WGS sequence"/>
</dbReference>
<comment type="subcellular location">
    <subcellularLocation>
        <location evidence="1">Cell membrane</location>
        <topology evidence="1">Peripheral membrane protein</topology>
    </subcellularLocation>
    <subcellularLocation>
        <location evidence="2">Endoplasmic reticulum membrane</location>
        <topology evidence="2">Multi-pass membrane protein</topology>
    </subcellularLocation>
</comment>
<dbReference type="OrthoDB" id="1029639at2759"/>
<dbReference type="GO" id="GO:0061817">
    <property type="term" value="P:endoplasmic reticulum-plasma membrane tethering"/>
    <property type="evidence" value="ECO:0007669"/>
    <property type="project" value="InterPro"/>
</dbReference>
<keyword evidence="13" id="KW-0446">Lipid-binding</keyword>
<dbReference type="InterPro" id="IPR037749">
    <property type="entry name" value="Ext_Synaptotagmin_C2B"/>
</dbReference>
<evidence type="ECO:0000256" key="2">
    <source>
        <dbReference type="ARBA" id="ARBA00004477"/>
    </source>
</evidence>
<comment type="similarity">
    <text evidence="3">Belongs to the extended synaptotagmin family.</text>
</comment>
<evidence type="ECO:0000256" key="13">
    <source>
        <dbReference type="ARBA" id="ARBA00023121"/>
    </source>
</evidence>
<keyword evidence="12" id="KW-0445">Lipid transport</keyword>
<evidence type="ECO:0000256" key="8">
    <source>
        <dbReference type="ARBA" id="ARBA00022737"/>
    </source>
</evidence>
<dbReference type="EMBL" id="CAJHNH020002313">
    <property type="protein sequence ID" value="CAG5126272.1"/>
    <property type="molecule type" value="Genomic_DNA"/>
</dbReference>
<accession>A0A8S3ZGL4</accession>